<name>A0A1P9WU18_9BACT</name>
<sequence length="295" mass="32098">MQLGEFVQAGVYQFDFTSNGAGFTGESPLTALFIGVGIGVSAGIFSASAQGRAFGLKGSALEAANRQRSQLSHAAERLGRRIEQRTGDASRFSDATSALTPGGGTRLTCHQAFSARDLNMAQGGFGKIEAGVGASVSGDGVCAFQLNRWFFATGSFDSGVSFTTGVTGMIGIWKVITDPLPEYGNLWFARGYVQSLFMDVRQSASLMEERDRNRYIAGINAADRMRSVIDHEGRDLRTHIIHNYFRHDADIQRQLRQRGSRGGANTIHIDREELARRIARFLDNNPGLAVEMGYD</sequence>
<proteinExistence type="predicted"/>
<reference evidence="1 2" key="1">
    <citation type="submission" date="2016-01" db="EMBL/GenBank/DDBJ databases">
        <authorList>
            <person name="Oliw E.H."/>
        </authorList>
    </citation>
    <scope>NUCLEOTIDE SEQUENCE [LARGE SCALE GENOMIC DNA]</scope>
    <source>
        <strain evidence="1 2">DY10</strain>
    </source>
</reference>
<dbReference type="Proteomes" id="UP000187941">
    <property type="component" value="Chromosome"/>
</dbReference>
<dbReference type="EMBL" id="CP014263">
    <property type="protein sequence ID" value="AQG78885.1"/>
    <property type="molecule type" value="Genomic_DNA"/>
</dbReference>
<gene>
    <name evidence="1" type="ORF">AWR27_05825</name>
</gene>
<dbReference type="AlphaFoldDB" id="A0A1P9WU18"/>
<organism evidence="1 2">
    <name type="scientific">Spirosoma montaniterrae</name>
    <dbReference type="NCBI Taxonomy" id="1178516"/>
    <lineage>
        <taxon>Bacteria</taxon>
        <taxon>Pseudomonadati</taxon>
        <taxon>Bacteroidota</taxon>
        <taxon>Cytophagia</taxon>
        <taxon>Cytophagales</taxon>
        <taxon>Cytophagaceae</taxon>
        <taxon>Spirosoma</taxon>
    </lineage>
</organism>
<dbReference type="KEGG" id="smon:AWR27_05825"/>
<evidence type="ECO:0000313" key="2">
    <source>
        <dbReference type="Proteomes" id="UP000187941"/>
    </source>
</evidence>
<protein>
    <submittedName>
        <fullName evidence="1">Uncharacterized protein</fullName>
    </submittedName>
</protein>
<evidence type="ECO:0000313" key="1">
    <source>
        <dbReference type="EMBL" id="AQG78885.1"/>
    </source>
</evidence>
<accession>A0A1P9WU18</accession>
<keyword evidence="2" id="KW-1185">Reference proteome</keyword>